<organism evidence="1 2">
    <name type="scientific">Paraliobacillus ryukyuensis</name>
    <dbReference type="NCBI Taxonomy" id="200904"/>
    <lineage>
        <taxon>Bacteria</taxon>
        <taxon>Bacillati</taxon>
        <taxon>Bacillota</taxon>
        <taxon>Bacilli</taxon>
        <taxon>Bacillales</taxon>
        <taxon>Bacillaceae</taxon>
        <taxon>Paraliobacillus</taxon>
    </lineage>
</organism>
<protein>
    <submittedName>
        <fullName evidence="1">Uncharacterized protein</fullName>
    </submittedName>
</protein>
<comment type="caution">
    <text evidence="1">The sequence shown here is derived from an EMBL/GenBank/DDBJ whole genome shotgun (WGS) entry which is preliminary data.</text>
</comment>
<reference evidence="1 2" key="1">
    <citation type="submission" date="2018-06" db="EMBL/GenBank/DDBJ databases">
        <title>Genomic Encyclopedia of Type Strains, Phase IV (KMG-IV): sequencing the most valuable type-strain genomes for metagenomic binning, comparative biology and taxonomic classification.</title>
        <authorList>
            <person name="Goeker M."/>
        </authorList>
    </citation>
    <scope>NUCLEOTIDE SEQUENCE [LARGE SCALE GENOMIC DNA]</scope>
    <source>
        <strain evidence="1 2">DSM 15140</strain>
    </source>
</reference>
<dbReference type="EMBL" id="QNRI01000008">
    <property type="protein sequence ID" value="RBO95353.1"/>
    <property type="molecule type" value="Genomic_DNA"/>
</dbReference>
<dbReference type="AlphaFoldDB" id="A0A366DZ45"/>
<accession>A0A366DZ45</accession>
<name>A0A366DZ45_9BACI</name>
<proteinExistence type="predicted"/>
<sequence>MGETPEGNASTEDPLLERSMLQKLAEVMPSESDPFAD</sequence>
<evidence type="ECO:0000313" key="1">
    <source>
        <dbReference type="EMBL" id="RBO95353.1"/>
    </source>
</evidence>
<evidence type="ECO:0000313" key="2">
    <source>
        <dbReference type="Proteomes" id="UP000252254"/>
    </source>
</evidence>
<gene>
    <name evidence="1" type="ORF">DES48_10863</name>
</gene>
<keyword evidence="2" id="KW-1185">Reference proteome</keyword>
<dbReference type="Proteomes" id="UP000252254">
    <property type="component" value="Unassembled WGS sequence"/>
</dbReference>